<dbReference type="AlphaFoldDB" id="A0A0G3G344"/>
<keyword evidence="6" id="KW-0812">Transmembrane</keyword>
<dbReference type="NCBIfam" id="TIGR00229">
    <property type="entry name" value="sensory_box"/>
    <property type="match status" value="1"/>
</dbReference>
<evidence type="ECO:0000256" key="5">
    <source>
        <dbReference type="SAM" id="Coils"/>
    </source>
</evidence>
<keyword evidence="6" id="KW-0472">Membrane</keyword>
<dbReference type="Pfam" id="PF00015">
    <property type="entry name" value="MCPsignal"/>
    <property type="match status" value="1"/>
</dbReference>
<dbReference type="InterPro" id="IPR004089">
    <property type="entry name" value="MCPsignal_dom"/>
</dbReference>
<comment type="similarity">
    <text evidence="3">Belongs to the methyl-accepting chemotaxis (MCP) protein family.</text>
</comment>
<feature type="transmembrane region" description="Helical" evidence="6">
    <location>
        <begin position="147"/>
        <end position="167"/>
    </location>
</feature>
<feature type="transmembrane region" description="Helical" evidence="6">
    <location>
        <begin position="173"/>
        <end position="193"/>
    </location>
</feature>
<dbReference type="SUPFAM" id="SSF58104">
    <property type="entry name" value="Methyl-accepting chemotaxis protein (MCP) signaling domain"/>
    <property type="match status" value="1"/>
</dbReference>
<dbReference type="SMART" id="SM00283">
    <property type="entry name" value="MA"/>
    <property type="match status" value="1"/>
</dbReference>
<dbReference type="PANTHER" id="PTHR32089:SF112">
    <property type="entry name" value="LYSOZYME-LIKE PROTEIN-RELATED"/>
    <property type="match status" value="1"/>
</dbReference>
<evidence type="ECO:0000256" key="3">
    <source>
        <dbReference type="ARBA" id="ARBA00029447"/>
    </source>
</evidence>
<dbReference type="Gene3D" id="1.10.287.950">
    <property type="entry name" value="Methyl-accepting chemotaxis protein"/>
    <property type="match status" value="1"/>
</dbReference>
<dbReference type="SUPFAM" id="SSF55785">
    <property type="entry name" value="PYP-like sensor domain (PAS domain)"/>
    <property type="match status" value="1"/>
</dbReference>
<evidence type="ECO:0000256" key="6">
    <source>
        <dbReference type="SAM" id="Phobius"/>
    </source>
</evidence>
<dbReference type="FunFam" id="1.10.287.950:FF:000001">
    <property type="entry name" value="Methyl-accepting chemotaxis sensory transducer"/>
    <property type="match status" value="1"/>
</dbReference>
<keyword evidence="5" id="KW-0175">Coiled coil</keyword>
<organism evidence="8 9">
    <name type="scientific">Thioalkalivibrio versutus</name>
    <dbReference type="NCBI Taxonomy" id="106634"/>
    <lineage>
        <taxon>Bacteria</taxon>
        <taxon>Pseudomonadati</taxon>
        <taxon>Pseudomonadota</taxon>
        <taxon>Gammaproteobacteria</taxon>
        <taxon>Chromatiales</taxon>
        <taxon>Ectothiorhodospiraceae</taxon>
        <taxon>Thioalkalivibrio</taxon>
    </lineage>
</organism>
<feature type="coiled-coil region" evidence="5">
    <location>
        <begin position="270"/>
        <end position="346"/>
    </location>
</feature>
<proteinExistence type="inferred from homology"/>
<dbReference type="GO" id="GO:0007165">
    <property type="term" value="P:signal transduction"/>
    <property type="evidence" value="ECO:0007669"/>
    <property type="project" value="UniProtKB-KW"/>
</dbReference>
<dbReference type="CDD" id="cd00130">
    <property type="entry name" value="PAS"/>
    <property type="match status" value="1"/>
</dbReference>
<accession>A0A0G3G344</accession>
<dbReference type="KEGG" id="tvr:TVD_09725"/>
<dbReference type="EMBL" id="CP011367">
    <property type="protein sequence ID" value="AKJ95618.1"/>
    <property type="molecule type" value="Genomic_DNA"/>
</dbReference>
<reference evidence="8 9" key="1">
    <citation type="submission" date="2015-04" db="EMBL/GenBank/DDBJ databases">
        <title>Complete Sequence for the Genome of the Thioalkalivibrio versutus D301.</title>
        <authorList>
            <person name="Mu T."/>
            <person name="Zhou J."/>
            <person name="Xu X."/>
        </authorList>
    </citation>
    <scope>NUCLEOTIDE SEQUENCE [LARGE SCALE GENOMIC DNA]</scope>
    <source>
        <strain evidence="8 9">D301</strain>
    </source>
</reference>
<dbReference type="GO" id="GO:0006935">
    <property type="term" value="P:chemotaxis"/>
    <property type="evidence" value="ECO:0007669"/>
    <property type="project" value="UniProtKB-ARBA"/>
</dbReference>
<dbReference type="PROSITE" id="PS50111">
    <property type="entry name" value="CHEMOTAXIS_TRANSDUC_2"/>
    <property type="match status" value="1"/>
</dbReference>
<dbReference type="RefSeq" id="WP_018168548.1">
    <property type="nucleotide sequence ID" value="NZ_CP011367.1"/>
</dbReference>
<name>A0A0G3G344_9GAMM</name>
<dbReference type="OrthoDB" id="9781845at2"/>
<dbReference type="Proteomes" id="UP000064201">
    <property type="component" value="Chromosome"/>
</dbReference>
<dbReference type="InterPro" id="IPR013655">
    <property type="entry name" value="PAS_fold_3"/>
</dbReference>
<comment type="subcellular location">
    <subcellularLocation>
        <location evidence="1">Membrane</location>
    </subcellularLocation>
</comment>
<keyword evidence="6" id="KW-1133">Transmembrane helix</keyword>
<dbReference type="PATRIC" id="fig|106634.4.peg.1993"/>
<keyword evidence="9" id="KW-1185">Reference proteome</keyword>
<dbReference type="Gene3D" id="3.30.450.20">
    <property type="entry name" value="PAS domain"/>
    <property type="match status" value="1"/>
</dbReference>
<gene>
    <name evidence="8" type="ORF">TVD_09725</name>
</gene>
<evidence type="ECO:0000256" key="2">
    <source>
        <dbReference type="ARBA" id="ARBA00023224"/>
    </source>
</evidence>
<dbReference type="Pfam" id="PF08447">
    <property type="entry name" value="PAS_3"/>
    <property type="match status" value="1"/>
</dbReference>
<dbReference type="GO" id="GO:0016020">
    <property type="term" value="C:membrane"/>
    <property type="evidence" value="ECO:0007669"/>
    <property type="project" value="UniProtKB-SubCell"/>
</dbReference>
<evidence type="ECO:0000256" key="1">
    <source>
        <dbReference type="ARBA" id="ARBA00004370"/>
    </source>
</evidence>
<evidence type="ECO:0000256" key="4">
    <source>
        <dbReference type="PROSITE-ProRule" id="PRU00284"/>
    </source>
</evidence>
<dbReference type="PANTHER" id="PTHR32089">
    <property type="entry name" value="METHYL-ACCEPTING CHEMOTAXIS PROTEIN MCPB"/>
    <property type="match status" value="1"/>
</dbReference>
<evidence type="ECO:0000313" key="9">
    <source>
        <dbReference type="Proteomes" id="UP000064201"/>
    </source>
</evidence>
<protein>
    <submittedName>
        <fullName evidence="8">Chemotaxis protein</fullName>
    </submittedName>
</protein>
<dbReference type="InterPro" id="IPR035965">
    <property type="entry name" value="PAS-like_dom_sf"/>
</dbReference>
<sequence>MRKNLPVTQAAYSLDRHGDLISATDEKGRIRYANDDFVAVSGFDCAELEGAAHNIVRHPDMPEAAYANMWATLKDDGAWMGIVKNRRKNGDHYWVDAFVTPAYENGRKTGYESVRAIPEREHVARAEKVYAAINRGRSFARRWYHGLTCRLAGTWIVGVLLALAVVFSASSPVVQAALLVLIFAVGGVASLVFTSGVRQAVKRAQAQFDNPVMEAIYTGRRDDSASLELVQRFGEAKLRTVLGRIEDKAEAVSDGAHSMASSVDQTAAGVERQQNEIDQVATAMNEMTSTIQEMASNSARAAEAANNAEKETGAGQDVVNDTVSVINRMAAEVESTAEKLGKLEASTVEIDKILSVIREIAEQTNLLALNAAIEAARAGEHGRGFAVVADEVRSLSQRTDESTVTIRNMIESLQSGAREAMSAMRASQERAADGVEKAQAAGDSLTSIREAVGQITEMNTQIATAVEEQSAVSEEINRNVTSIRDVATETGSVSAHARDASARMQAEAAELKALIHRFEQK</sequence>
<evidence type="ECO:0000313" key="8">
    <source>
        <dbReference type="EMBL" id="AKJ95618.1"/>
    </source>
</evidence>
<dbReference type="CDD" id="cd11386">
    <property type="entry name" value="MCP_signal"/>
    <property type="match status" value="1"/>
</dbReference>
<dbReference type="InterPro" id="IPR000014">
    <property type="entry name" value="PAS"/>
</dbReference>
<evidence type="ECO:0000259" key="7">
    <source>
        <dbReference type="PROSITE" id="PS50111"/>
    </source>
</evidence>
<keyword evidence="2 4" id="KW-0807">Transducer</keyword>
<feature type="domain" description="Methyl-accepting transducer" evidence="7">
    <location>
        <begin position="248"/>
        <end position="484"/>
    </location>
</feature>
<dbReference type="STRING" id="106634.TVD_09725"/>